<reference evidence="1" key="1">
    <citation type="submission" date="2020-04" db="EMBL/GenBank/DDBJ databases">
        <authorList>
            <person name="Alioto T."/>
            <person name="Alioto T."/>
            <person name="Gomez Garrido J."/>
        </authorList>
    </citation>
    <scope>NUCLEOTIDE SEQUENCE</scope>
    <source>
        <strain evidence="1">A484AB</strain>
    </source>
</reference>
<dbReference type="Proteomes" id="UP001152795">
    <property type="component" value="Unassembled WGS sequence"/>
</dbReference>
<evidence type="ECO:0000313" key="2">
    <source>
        <dbReference type="Proteomes" id="UP001152795"/>
    </source>
</evidence>
<dbReference type="AlphaFoldDB" id="A0A6S7JPF2"/>
<name>A0A6S7JPF2_PARCT</name>
<accession>A0A6S7JPF2</accession>
<protein>
    <submittedName>
        <fullName evidence="1">Uncharacterized protein</fullName>
    </submittedName>
</protein>
<dbReference type="EMBL" id="CACRXK020018760">
    <property type="protein sequence ID" value="CAB4032861.1"/>
    <property type="molecule type" value="Genomic_DNA"/>
</dbReference>
<comment type="caution">
    <text evidence="1">The sequence shown here is derived from an EMBL/GenBank/DDBJ whole genome shotgun (WGS) entry which is preliminary data.</text>
</comment>
<keyword evidence="2" id="KW-1185">Reference proteome</keyword>
<organism evidence="1 2">
    <name type="scientific">Paramuricea clavata</name>
    <name type="common">Red gorgonian</name>
    <name type="synonym">Violescent sea-whip</name>
    <dbReference type="NCBI Taxonomy" id="317549"/>
    <lineage>
        <taxon>Eukaryota</taxon>
        <taxon>Metazoa</taxon>
        <taxon>Cnidaria</taxon>
        <taxon>Anthozoa</taxon>
        <taxon>Octocorallia</taxon>
        <taxon>Malacalcyonacea</taxon>
        <taxon>Plexauridae</taxon>
        <taxon>Paramuricea</taxon>
    </lineage>
</organism>
<evidence type="ECO:0000313" key="1">
    <source>
        <dbReference type="EMBL" id="CAB4032861.1"/>
    </source>
</evidence>
<proteinExistence type="predicted"/>
<gene>
    <name evidence="1" type="ORF">PACLA_8A019501</name>
</gene>
<sequence length="163" mass="18768">MASNGFASFFQIKTVFFHLISPSLLLMTGVRVLSLGYILGQASRKFQERSNDGDNEEEDSDAENDSENFDTNNVFFSRVIVIFVFTELLLRAMYTATSASAALSYPSNDAFDSLQEFEAWWKETDVAKSFLDFRIWRIAQLCLLVVVYVYKLLFRDDDEDDSW</sequence>